<organism evidence="1 2">
    <name type="scientific">Halodesulfovibrio marinisediminis DSM 17456</name>
    <dbReference type="NCBI Taxonomy" id="1121457"/>
    <lineage>
        <taxon>Bacteria</taxon>
        <taxon>Pseudomonadati</taxon>
        <taxon>Thermodesulfobacteriota</taxon>
        <taxon>Desulfovibrionia</taxon>
        <taxon>Desulfovibrionales</taxon>
        <taxon>Desulfovibrionaceae</taxon>
        <taxon>Halodesulfovibrio</taxon>
    </lineage>
</organism>
<dbReference type="EMBL" id="FSRG01000005">
    <property type="protein sequence ID" value="SIO10426.1"/>
    <property type="molecule type" value="Genomic_DNA"/>
</dbReference>
<name>A0A1N6GSB9_9BACT</name>
<reference evidence="2" key="1">
    <citation type="submission" date="2016-11" db="EMBL/GenBank/DDBJ databases">
        <authorList>
            <person name="Varghese N."/>
            <person name="Submissions S."/>
        </authorList>
    </citation>
    <scope>NUCLEOTIDE SEQUENCE [LARGE SCALE GENOMIC DNA]</scope>
    <source>
        <strain evidence="2">DSM 17456</strain>
    </source>
</reference>
<dbReference type="GO" id="GO:0008791">
    <property type="term" value="F:arginine N-succinyltransferase activity"/>
    <property type="evidence" value="ECO:0007669"/>
    <property type="project" value="InterPro"/>
</dbReference>
<dbReference type="STRING" id="1121457.SAMN02745161_1771"/>
<proteinExistence type="predicted"/>
<sequence length="326" mass="36621">MRFIVRGARHEDHDELCRLAYQAPLLSLQPSPDLLSKRIETSLQSFAGILPPGKCEYQFVCEDLATKRIAGASSLFGSYISEAQPQHYIDVINEEDHQKYIRGIETQRTSGLGGLIVDDMFRKTHYKLAAQLSHIRVLYAGIKPERFTDSFVVEVLGKITAKGESRFWDCFGKKFTGMSFIEAYKRMANKDRSFMNMFPNEYELPDGCSKQRISENSVGMSSRGSQHLAKRLGFTFQNRVDPVDGTLCYKATRNELSPLRNGKWYTLKKGSIKGDIHLMGSLKENGEFSGAIAHCGFQNGIAVIRENICAALGLIEGDRVFVSPHC</sequence>
<dbReference type="SUPFAM" id="SSF55729">
    <property type="entry name" value="Acyl-CoA N-acyltransferases (Nat)"/>
    <property type="match status" value="1"/>
</dbReference>
<dbReference type="InterPro" id="IPR016181">
    <property type="entry name" value="Acyl_CoA_acyltransferase"/>
</dbReference>
<keyword evidence="1" id="KW-0808">Transferase</keyword>
<accession>A0A1N6GSB9</accession>
<dbReference type="Pfam" id="PF04958">
    <property type="entry name" value="AstA"/>
    <property type="match status" value="1"/>
</dbReference>
<dbReference type="Proteomes" id="UP000184694">
    <property type="component" value="Unassembled WGS sequence"/>
</dbReference>
<dbReference type="OrthoDB" id="21121at2"/>
<evidence type="ECO:0000313" key="2">
    <source>
        <dbReference type="Proteomes" id="UP000184694"/>
    </source>
</evidence>
<keyword evidence="2" id="KW-1185">Reference proteome</keyword>
<protein>
    <submittedName>
        <fullName evidence="1">Arginine N-succinyltransferase beta subunit</fullName>
    </submittedName>
</protein>
<dbReference type="GO" id="GO:0006527">
    <property type="term" value="P:L-arginine catabolic process"/>
    <property type="evidence" value="ECO:0007669"/>
    <property type="project" value="InterPro"/>
</dbReference>
<gene>
    <name evidence="1" type="ORF">SAMN02745161_1771</name>
</gene>
<evidence type="ECO:0000313" key="1">
    <source>
        <dbReference type="EMBL" id="SIO10426.1"/>
    </source>
</evidence>
<dbReference type="InterPro" id="IPR007041">
    <property type="entry name" value="Arg_succinylTrfase_AstA/AruG"/>
</dbReference>
<dbReference type="AlphaFoldDB" id="A0A1N6GSB9"/>
<dbReference type="RefSeq" id="WP_074216580.1">
    <property type="nucleotide sequence ID" value="NZ_FSRG01000005.1"/>
</dbReference>